<evidence type="ECO:0000259" key="8">
    <source>
        <dbReference type="PROSITE" id="PS50110"/>
    </source>
</evidence>
<evidence type="ECO:0000259" key="7">
    <source>
        <dbReference type="PROSITE" id="PS50045"/>
    </source>
</evidence>
<dbReference type="Proteomes" id="UP000004095">
    <property type="component" value="Unassembled WGS sequence"/>
</dbReference>
<dbReference type="InterPro" id="IPR027417">
    <property type="entry name" value="P-loop_NTPase"/>
</dbReference>
<evidence type="ECO:0000313" key="9">
    <source>
        <dbReference type="EMBL" id="EAY28682.1"/>
    </source>
</evidence>
<dbReference type="CDD" id="cd00009">
    <property type="entry name" value="AAA"/>
    <property type="match status" value="1"/>
</dbReference>
<dbReference type="Pfam" id="PF00158">
    <property type="entry name" value="Sigma54_activat"/>
    <property type="match status" value="1"/>
</dbReference>
<dbReference type="InterPro" id="IPR001789">
    <property type="entry name" value="Sig_transdc_resp-reg_receiver"/>
</dbReference>
<dbReference type="OrthoDB" id="9782110at2"/>
<dbReference type="InterPro" id="IPR003593">
    <property type="entry name" value="AAA+_ATPase"/>
</dbReference>
<dbReference type="SUPFAM" id="SSF46689">
    <property type="entry name" value="Homeodomain-like"/>
    <property type="match status" value="1"/>
</dbReference>
<dbReference type="Gene3D" id="1.10.10.60">
    <property type="entry name" value="Homeodomain-like"/>
    <property type="match status" value="1"/>
</dbReference>
<sequence length="457" mass="51253">MAKQTGKILVVDDDQYVTLSLRMLLEQYFKKVEVLNSPKLIPEAFAQQVFDVVLLDMNFSPGETSGKAGIKWLEKIIELDPNTSVILMTAYGAVDMAVQAIKDGAVDFVVKPFQNEKLLSTVTAGCQLSQSKKAVKHLRSQKDILSSAMDHQYANMIGRSAIMQEVFQTVEKVAQTDANVLILGENGTGKELIARAVHRSSARAGEVFISVDLGAVSETLFESELFGHKKGAFTDAKEDRVGRFEAASGGTLFLDEIGNLSLPLQAKLLAVLQNRQVVRVGSNQPIAIDIRLVCATNMNLTKMVKEGTFRQDLLYRINTIAVQLPALRERNEDIPLLAEHFLKIYCKKYQKPELRVPEYVVKKLQKYQWPGNVRELQHALERAVILSDGVHLKSSDFQFLTDDVEEERKVENYNLEDLEKWAIKNALVKHKGNVSHAAKELGLTRGSMYRRMEKYGL</sequence>
<dbReference type="GO" id="GO:0043565">
    <property type="term" value="F:sequence-specific DNA binding"/>
    <property type="evidence" value="ECO:0007669"/>
    <property type="project" value="InterPro"/>
</dbReference>
<keyword evidence="10" id="KW-1185">Reference proteome</keyword>
<dbReference type="Pfam" id="PF25601">
    <property type="entry name" value="AAA_lid_14"/>
    <property type="match status" value="1"/>
</dbReference>
<dbReference type="InterPro" id="IPR058031">
    <property type="entry name" value="AAA_lid_NorR"/>
</dbReference>
<dbReference type="InterPro" id="IPR009057">
    <property type="entry name" value="Homeodomain-like_sf"/>
</dbReference>
<keyword evidence="1" id="KW-0547">Nucleotide-binding</keyword>
<name>A1ZLC8_MICM2</name>
<feature type="domain" description="Sigma-54 factor interaction" evidence="7">
    <location>
        <begin position="156"/>
        <end position="385"/>
    </location>
</feature>
<dbReference type="Pfam" id="PF00072">
    <property type="entry name" value="Response_reg"/>
    <property type="match status" value="1"/>
</dbReference>
<evidence type="ECO:0000256" key="5">
    <source>
        <dbReference type="ARBA" id="ARBA00023163"/>
    </source>
</evidence>
<protein>
    <submittedName>
        <fullName evidence="9">Sigma-54 dependent DNA-binding response regulator, Fis family</fullName>
    </submittedName>
</protein>
<dbReference type="PANTHER" id="PTHR32071">
    <property type="entry name" value="TRANSCRIPTIONAL REGULATORY PROTEIN"/>
    <property type="match status" value="1"/>
</dbReference>
<dbReference type="PANTHER" id="PTHR32071:SF113">
    <property type="entry name" value="ALGINATE BIOSYNTHESIS TRANSCRIPTIONAL REGULATORY PROTEIN ALGB"/>
    <property type="match status" value="1"/>
</dbReference>
<dbReference type="InterPro" id="IPR025944">
    <property type="entry name" value="Sigma_54_int_dom_CS"/>
</dbReference>
<dbReference type="GO" id="GO:0006355">
    <property type="term" value="P:regulation of DNA-templated transcription"/>
    <property type="evidence" value="ECO:0007669"/>
    <property type="project" value="InterPro"/>
</dbReference>
<dbReference type="Pfam" id="PF02954">
    <property type="entry name" value="HTH_8"/>
    <property type="match status" value="1"/>
</dbReference>
<dbReference type="eggNOG" id="COG2204">
    <property type="taxonomic scope" value="Bacteria"/>
</dbReference>
<feature type="modified residue" description="4-aspartylphosphate" evidence="6">
    <location>
        <position position="56"/>
    </location>
</feature>
<feature type="domain" description="Response regulatory" evidence="8">
    <location>
        <begin position="7"/>
        <end position="126"/>
    </location>
</feature>
<dbReference type="PROSITE" id="PS00676">
    <property type="entry name" value="SIGMA54_INTERACT_2"/>
    <property type="match status" value="1"/>
</dbReference>
<dbReference type="InterPro" id="IPR002197">
    <property type="entry name" value="HTH_Fis"/>
</dbReference>
<evidence type="ECO:0000256" key="4">
    <source>
        <dbReference type="ARBA" id="ARBA00023125"/>
    </source>
</evidence>
<dbReference type="GO" id="GO:0005524">
    <property type="term" value="F:ATP binding"/>
    <property type="evidence" value="ECO:0007669"/>
    <property type="project" value="UniProtKB-KW"/>
</dbReference>
<dbReference type="PROSITE" id="PS50045">
    <property type="entry name" value="SIGMA54_INTERACT_4"/>
    <property type="match status" value="1"/>
</dbReference>
<evidence type="ECO:0000256" key="6">
    <source>
        <dbReference type="PROSITE-ProRule" id="PRU00169"/>
    </source>
</evidence>
<dbReference type="PROSITE" id="PS00688">
    <property type="entry name" value="SIGMA54_INTERACT_3"/>
    <property type="match status" value="1"/>
</dbReference>
<dbReference type="SMART" id="SM00382">
    <property type="entry name" value="AAA"/>
    <property type="match status" value="1"/>
</dbReference>
<keyword evidence="3" id="KW-0805">Transcription regulation</keyword>
<dbReference type="SMART" id="SM00448">
    <property type="entry name" value="REC"/>
    <property type="match status" value="1"/>
</dbReference>
<dbReference type="PRINTS" id="PR01590">
    <property type="entry name" value="HTHFIS"/>
</dbReference>
<dbReference type="PROSITE" id="PS50110">
    <property type="entry name" value="RESPONSE_REGULATORY"/>
    <property type="match status" value="1"/>
</dbReference>
<dbReference type="InterPro" id="IPR011006">
    <property type="entry name" value="CheY-like_superfamily"/>
</dbReference>
<dbReference type="GO" id="GO:0000160">
    <property type="term" value="P:phosphorelay signal transduction system"/>
    <property type="evidence" value="ECO:0007669"/>
    <property type="project" value="InterPro"/>
</dbReference>
<dbReference type="InterPro" id="IPR025943">
    <property type="entry name" value="Sigma_54_int_dom_ATP-bd_2"/>
</dbReference>
<comment type="caution">
    <text evidence="9">The sequence shown here is derived from an EMBL/GenBank/DDBJ whole genome shotgun (WGS) entry which is preliminary data.</text>
</comment>
<proteinExistence type="predicted"/>
<dbReference type="SUPFAM" id="SSF52172">
    <property type="entry name" value="CheY-like"/>
    <property type="match status" value="1"/>
</dbReference>
<dbReference type="Gene3D" id="3.40.50.2300">
    <property type="match status" value="1"/>
</dbReference>
<gene>
    <name evidence="9" type="ORF">M23134_07780</name>
</gene>
<keyword evidence="2" id="KW-0067">ATP-binding</keyword>
<evidence type="ECO:0000313" key="10">
    <source>
        <dbReference type="Proteomes" id="UP000004095"/>
    </source>
</evidence>
<evidence type="ECO:0000256" key="2">
    <source>
        <dbReference type="ARBA" id="ARBA00022840"/>
    </source>
</evidence>
<evidence type="ECO:0000256" key="3">
    <source>
        <dbReference type="ARBA" id="ARBA00023015"/>
    </source>
</evidence>
<reference evidence="9 10" key="1">
    <citation type="submission" date="2007-01" db="EMBL/GenBank/DDBJ databases">
        <authorList>
            <person name="Haygood M."/>
            <person name="Podell S."/>
            <person name="Anderson C."/>
            <person name="Hopkinson B."/>
            <person name="Roe K."/>
            <person name="Barbeau K."/>
            <person name="Gaasterland T."/>
            <person name="Ferriera S."/>
            <person name="Johnson J."/>
            <person name="Kravitz S."/>
            <person name="Beeson K."/>
            <person name="Sutton G."/>
            <person name="Rogers Y.-H."/>
            <person name="Friedman R."/>
            <person name="Frazier M."/>
            <person name="Venter J.C."/>
        </authorList>
    </citation>
    <scope>NUCLEOTIDE SEQUENCE [LARGE SCALE GENOMIC DNA]</scope>
    <source>
        <strain evidence="9 10">ATCC 23134</strain>
    </source>
</reference>
<dbReference type="AlphaFoldDB" id="A1ZLC8"/>
<keyword evidence="6" id="KW-0597">Phosphoprotein</keyword>
<evidence type="ECO:0000256" key="1">
    <source>
        <dbReference type="ARBA" id="ARBA00022741"/>
    </source>
</evidence>
<keyword evidence="5" id="KW-0804">Transcription</keyword>
<keyword evidence="4 9" id="KW-0238">DNA-binding</keyword>
<dbReference type="SUPFAM" id="SSF52540">
    <property type="entry name" value="P-loop containing nucleoside triphosphate hydrolases"/>
    <property type="match status" value="1"/>
</dbReference>
<dbReference type="FunFam" id="3.40.50.300:FF:000006">
    <property type="entry name" value="DNA-binding transcriptional regulator NtrC"/>
    <property type="match status" value="1"/>
</dbReference>
<dbReference type="InterPro" id="IPR002078">
    <property type="entry name" value="Sigma_54_int"/>
</dbReference>
<dbReference type="RefSeq" id="WP_002697393.1">
    <property type="nucleotide sequence ID" value="NZ_AAWS01000014.1"/>
</dbReference>
<dbReference type="Gene3D" id="1.10.8.60">
    <property type="match status" value="1"/>
</dbReference>
<accession>A1ZLC8</accession>
<dbReference type="EMBL" id="AAWS01000014">
    <property type="protein sequence ID" value="EAY28682.1"/>
    <property type="molecule type" value="Genomic_DNA"/>
</dbReference>
<dbReference type="Gene3D" id="3.40.50.300">
    <property type="entry name" value="P-loop containing nucleotide triphosphate hydrolases"/>
    <property type="match status" value="1"/>
</dbReference>
<organism evidence="9 10">
    <name type="scientific">Microscilla marina ATCC 23134</name>
    <dbReference type="NCBI Taxonomy" id="313606"/>
    <lineage>
        <taxon>Bacteria</taxon>
        <taxon>Pseudomonadati</taxon>
        <taxon>Bacteroidota</taxon>
        <taxon>Cytophagia</taxon>
        <taxon>Cytophagales</taxon>
        <taxon>Microscillaceae</taxon>
        <taxon>Microscilla</taxon>
    </lineage>
</organism>